<name>A0ABR1QPV9_9PEZI</name>
<gene>
    <name evidence="1" type="ORF">PG986_004683</name>
</gene>
<comment type="caution">
    <text evidence="1">The sequence shown here is derived from an EMBL/GenBank/DDBJ whole genome shotgun (WGS) entry which is preliminary data.</text>
</comment>
<dbReference type="GeneID" id="92073967"/>
<dbReference type="RefSeq" id="XP_066703532.1">
    <property type="nucleotide sequence ID" value="XM_066840905.1"/>
</dbReference>
<sequence length="173" mass="18103">MPEACRWTAWVMFFSSSGSSPESETVPGRVTKRCSSGDDLVVHRTPPRVGSPAAAASRRARGVGVAVAMAVRAGTLVGRLRLARAEVARGIRVPLRQAQAGSSAVMRVGTAMLELRVPVTGPRQLTEDSLGRGRYPVPVGEPGRPVAVVVENVVGVEDKDEAVVEVVESPPGG</sequence>
<keyword evidence="2" id="KW-1185">Reference proteome</keyword>
<evidence type="ECO:0000313" key="2">
    <source>
        <dbReference type="Proteomes" id="UP001391051"/>
    </source>
</evidence>
<accession>A0ABR1QPV9</accession>
<dbReference type="EMBL" id="JAQQWE010000003">
    <property type="protein sequence ID" value="KAK7959829.1"/>
    <property type="molecule type" value="Genomic_DNA"/>
</dbReference>
<protein>
    <submittedName>
        <fullName evidence="1">Uncharacterized protein</fullName>
    </submittedName>
</protein>
<dbReference type="Proteomes" id="UP001391051">
    <property type="component" value="Unassembled WGS sequence"/>
</dbReference>
<evidence type="ECO:0000313" key="1">
    <source>
        <dbReference type="EMBL" id="KAK7959829.1"/>
    </source>
</evidence>
<proteinExistence type="predicted"/>
<organism evidence="1 2">
    <name type="scientific">Apiospora aurea</name>
    <dbReference type="NCBI Taxonomy" id="335848"/>
    <lineage>
        <taxon>Eukaryota</taxon>
        <taxon>Fungi</taxon>
        <taxon>Dikarya</taxon>
        <taxon>Ascomycota</taxon>
        <taxon>Pezizomycotina</taxon>
        <taxon>Sordariomycetes</taxon>
        <taxon>Xylariomycetidae</taxon>
        <taxon>Amphisphaeriales</taxon>
        <taxon>Apiosporaceae</taxon>
        <taxon>Apiospora</taxon>
    </lineage>
</organism>
<reference evidence="1 2" key="1">
    <citation type="submission" date="2023-01" db="EMBL/GenBank/DDBJ databases">
        <title>Analysis of 21 Apiospora genomes using comparative genomics revels a genus with tremendous synthesis potential of carbohydrate active enzymes and secondary metabolites.</title>
        <authorList>
            <person name="Sorensen T."/>
        </authorList>
    </citation>
    <scope>NUCLEOTIDE SEQUENCE [LARGE SCALE GENOMIC DNA]</scope>
    <source>
        <strain evidence="1 2">CBS 24483</strain>
    </source>
</reference>